<organism evidence="3 4">
    <name type="scientific">Streptomyces halobius</name>
    <dbReference type="NCBI Taxonomy" id="2879846"/>
    <lineage>
        <taxon>Bacteria</taxon>
        <taxon>Bacillati</taxon>
        <taxon>Actinomycetota</taxon>
        <taxon>Actinomycetes</taxon>
        <taxon>Kitasatosporales</taxon>
        <taxon>Streptomycetaceae</taxon>
        <taxon>Streptomyces</taxon>
    </lineage>
</organism>
<evidence type="ECO:0000313" key="4">
    <source>
        <dbReference type="Proteomes" id="UP000830115"/>
    </source>
</evidence>
<dbReference type="Proteomes" id="UP000830115">
    <property type="component" value="Chromosome"/>
</dbReference>
<dbReference type="RefSeq" id="WP_248863308.1">
    <property type="nucleotide sequence ID" value="NZ_CP086322.1"/>
</dbReference>
<keyword evidence="4" id="KW-1185">Reference proteome</keyword>
<gene>
    <name evidence="3" type="ORF">K9S39_11910</name>
</gene>
<keyword evidence="2" id="KW-0812">Transmembrane</keyword>
<evidence type="ECO:0000256" key="2">
    <source>
        <dbReference type="SAM" id="Phobius"/>
    </source>
</evidence>
<feature type="region of interest" description="Disordered" evidence="1">
    <location>
        <begin position="42"/>
        <end position="72"/>
    </location>
</feature>
<proteinExistence type="predicted"/>
<reference evidence="3" key="1">
    <citation type="submission" date="2021-10" db="EMBL/GenBank/DDBJ databases">
        <title>Streptomyces nigrumlapis sp.nov.,an antimicrobial producing actinobacterium isolated from Black Gobi rocks.</title>
        <authorList>
            <person name="Wen Y."/>
            <person name="Zhang W."/>
            <person name="Liu X.G."/>
        </authorList>
    </citation>
    <scope>NUCLEOTIDE SEQUENCE</scope>
    <source>
        <strain evidence="3">ST13-2-2</strain>
    </source>
</reference>
<evidence type="ECO:0000313" key="3">
    <source>
        <dbReference type="EMBL" id="UQA92448.1"/>
    </source>
</evidence>
<evidence type="ECO:0000256" key="1">
    <source>
        <dbReference type="SAM" id="MobiDB-lite"/>
    </source>
</evidence>
<accession>A0ABY4M5A0</accession>
<feature type="transmembrane region" description="Helical" evidence="2">
    <location>
        <begin position="12"/>
        <end position="31"/>
    </location>
</feature>
<keyword evidence="2" id="KW-0472">Membrane</keyword>
<feature type="transmembrane region" description="Helical" evidence="2">
    <location>
        <begin position="82"/>
        <end position="99"/>
    </location>
</feature>
<dbReference type="EMBL" id="CP086322">
    <property type="protein sequence ID" value="UQA92448.1"/>
    <property type="molecule type" value="Genomic_DNA"/>
</dbReference>
<sequence>MPEDVRAVLNSGITLGSLTAILLNLFFNVIARRKSMEIDWDEIEDSDPTDPHLGTATELRGTDRQCPCEAKAQGRRPEDARVLLPGVGLLWISVIKLLMGTGG</sequence>
<name>A0ABY4M5A0_9ACTN</name>
<keyword evidence="2" id="KW-1133">Transmembrane helix</keyword>
<protein>
    <submittedName>
        <fullName evidence="3">Uncharacterized protein</fullName>
    </submittedName>
</protein>